<dbReference type="Pfam" id="PF05623">
    <property type="entry name" value="DUF789"/>
    <property type="match status" value="1"/>
</dbReference>
<feature type="compositionally biased region" description="Polar residues" evidence="1">
    <location>
        <begin position="643"/>
        <end position="660"/>
    </location>
</feature>
<feature type="region of interest" description="Disordered" evidence="1">
    <location>
        <begin position="500"/>
        <end position="556"/>
    </location>
</feature>
<dbReference type="EMBL" id="CM008049">
    <property type="protein sequence ID" value="PAN22194.1"/>
    <property type="molecule type" value="Genomic_DNA"/>
</dbReference>
<feature type="compositionally biased region" description="Basic residues" evidence="1">
    <location>
        <begin position="183"/>
        <end position="203"/>
    </location>
</feature>
<reference evidence="2" key="1">
    <citation type="submission" date="2018-04" db="EMBL/GenBank/DDBJ databases">
        <title>WGS assembly of Panicum hallii.</title>
        <authorList>
            <person name="Lovell J."/>
            <person name="Jenkins J."/>
            <person name="Lowry D."/>
            <person name="Mamidi S."/>
            <person name="Sreedasyam A."/>
            <person name="Weng X."/>
            <person name="Barry K."/>
            <person name="Bonette J."/>
            <person name="Campitelli B."/>
            <person name="Daum C."/>
            <person name="Gordon S."/>
            <person name="Gould B."/>
            <person name="Lipzen A."/>
            <person name="Macqueen A."/>
            <person name="Palacio-Mejia J."/>
            <person name="Plott C."/>
            <person name="Shakirov E."/>
            <person name="Shu S."/>
            <person name="Yoshinaga Y."/>
            <person name="Zane M."/>
            <person name="Rokhsar D."/>
            <person name="Grimwood J."/>
            <person name="Schmutz J."/>
            <person name="Juenger T."/>
        </authorList>
    </citation>
    <scope>NUCLEOTIDE SEQUENCE [LARGE SCALE GENOMIC DNA]</scope>
    <source>
        <strain evidence="2">FIL2</strain>
    </source>
</reference>
<organism evidence="2">
    <name type="scientific">Panicum hallii</name>
    <dbReference type="NCBI Taxonomy" id="206008"/>
    <lineage>
        <taxon>Eukaryota</taxon>
        <taxon>Viridiplantae</taxon>
        <taxon>Streptophyta</taxon>
        <taxon>Embryophyta</taxon>
        <taxon>Tracheophyta</taxon>
        <taxon>Spermatophyta</taxon>
        <taxon>Magnoliopsida</taxon>
        <taxon>Liliopsida</taxon>
        <taxon>Poales</taxon>
        <taxon>Poaceae</taxon>
        <taxon>PACMAD clade</taxon>
        <taxon>Panicoideae</taxon>
        <taxon>Panicodae</taxon>
        <taxon>Paniceae</taxon>
        <taxon>Panicinae</taxon>
        <taxon>Panicum</taxon>
        <taxon>Panicum sect. Panicum</taxon>
    </lineage>
</organism>
<feature type="region of interest" description="Disordered" evidence="1">
    <location>
        <begin position="630"/>
        <end position="660"/>
    </location>
</feature>
<sequence>MPCALEVFDTRVQSTSHIQCNRSFDQNIGRHFSKGRLICKPVSVHPGNRDTALTVLPLGHDSDWKPAPFFSGIQEVNKVISLTSGDLGTEGLELLSAQPILPCCLGQLNERNMHDQADSSKPVSNGSPHRGSTLSQSRQRKTISSSSVAVPPCHVVAKKFPRPVATILRPDSDILHDDDKPSKRSYNKKGNKKGKQYGRTTRKKLNLASESTFEENTYGVSPTEVLPTNLLVDKLSEITSSASLLVKKAHLGGENNNDSVKCGTMLNLSTLGTDEMDGSECAGSSNDAAGGRLSCTCVPYLNDESNTTDSSDFDGSTFMEHGLGEESKSCQKFPCAYVYNPDYATTDSFFGKWSNDNSGNYCVNVEARLTLNDENSLDHSQPVASTGLNDVSKCQLIRPHLSATHTEGTNYPLESRSCSSKDVTDSCSHTERVQCSSEACSSKDSLQICSGSRNRRSRKTTSYSDFTASNRVIGANRNKNNGKNSLSVWQKVERNDKIISKAGHSSNPPIQQKSAHEDSNKGVQEDTTRNRAKHNQNRKACKHESPNGTLELESTKEEQDALGSCQTFSKLIYKKQAPFLRSSSSKQGSQSSKNYYAPRNSIPKVPKDSLQQEALPTLLLVQANDIGGRSTSNSCSADKVVQTGDSSNYPTEGNKSSQSSIDVAASVSSNLFPDLTLRAASDGAHISDLYSLCPQDKGTYTSWSSKNSCTDRCTAETEEARSVKLTTENNSQESCQWYSAAGHLSQKWVPVGKKEASNVIHLDVSEASVVKGIVPANDISDSVGPVSTNGGDSKLASEMTSKLSSSEHADLKRQAYDGIETGCNKIKEAISYVFTAQRRAEDIQHRIGRLLADFEHFVSSASPVVHRNPCPAGCKFYLQESVEDGLCFHQTPDITLRTVWRWYEEPGCYGLEVKAQDFRRSKGLGNSHCQFTTYFVPYLSAVQLFKQTKRTSGGSIVKETMDGDMTCETSPHLSFKKEETSPHQNLPPIFAKLLPQQSNPINRSSTFHTEDDRQLVNGELIFEFFESEQPYSRRQLFDKVNELIAGAKPVNCQIFGDPKSLELSLHDLHPASWYCVAWYPIYRIPDGKLQAAFLTYHSLGHWIGRISSADEAVILPVIGLQSYNDKAERWFEMSKPGSEAGGPPEDGQCGEAPQVLKQRVRALNDAAAVMSRANVAKSGQMTRNRHPDYEFFLSRYR</sequence>
<protein>
    <submittedName>
        <fullName evidence="2">Uncharacterized protein</fullName>
    </submittedName>
</protein>
<evidence type="ECO:0000256" key="1">
    <source>
        <dbReference type="SAM" id="MobiDB-lite"/>
    </source>
</evidence>
<dbReference type="Gramene" id="PAN22194">
    <property type="protein sequence ID" value="PAN22194"/>
    <property type="gene ID" value="PAHAL_4G003400"/>
</dbReference>
<dbReference type="AlphaFoldDB" id="A0A2S3HG22"/>
<evidence type="ECO:0000313" key="2">
    <source>
        <dbReference type="EMBL" id="PAN22194.1"/>
    </source>
</evidence>
<dbReference type="Proteomes" id="UP000243499">
    <property type="component" value="Chromosome 4"/>
</dbReference>
<name>A0A2S3HG22_9POAL</name>
<feature type="compositionally biased region" description="Basic residues" evidence="1">
    <location>
        <begin position="530"/>
        <end position="541"/>
    </location>
</feature>
<dbReference type="PANTHER" id="PTHR32010:SF18">
    <property type="entry name" value="DUF789 FAMILY PROTEIN"/>
    <property type="match status" value="1"/>
</dbReference>
<feature type="compositionally biased region" description="Basic and acidic residues" evidence="1">
    <location>
        <begin position="514"/>
        <end position="529"/>
    </location>
</feature>
<dbReference type="PANTHER" id="PTHR32010">
    <property type="entry name" value="PHOTOSYSTEM II STABILITY/ASSEMBLY FACTOR HCF136, CHLOROPLASTIC"/>
    <property type="match status" value="1"/>
</dbReference>
<dbReference type="InterPro" id="IPR008507">
    <property type="entry name" value="DUF789"/>
</dbReference>
<feature type="region of interest" description="Disordered" evidence="1">
    <location>
        <begin position="171"/>
        <end position="203"/>
    </location>
</feature>
<feature type="compositionally biased region" description="Polar residues" evidence="1">
    <location>
        <begin position="119"/>
        <end position="147"/>
    </location>
</feature>
<feature type="region of interest" description="Disordered" evidence="1">
    <location>
        <begin position="115"/>
        <end position="147"/>
    </location>
</feature>
<feature type="compositionally biased region" description="Low complexity" evidence="1">
    <location>
        <begin position="582"/>
        <end position="593"/>
    </location>
</feature>
<proteinExistence type="predicted"/>
<feature type="compositionally biased region" description="Polar residues" evidence="1">
    <location>
        <begin position="503"/>
        <end position="513"/>
    </location>
</feature>
<feature type="region of interest" description="Disordered" evidence="1">
    <location>
        <begin position="579"/>
        <end position="604"/>
    </location>
</feature>
<feature type="compositionally biased region" description="Basic and acidic residues" evidence="1">
    <location>
        <begin position="171"/>
        <end position="182"/>
    </location>
</feature>
<gene>
    <name evidence="2" type="ORF">PAHAL_4G003400</name>
</gene>
<accession>A0A2S3HG22</accession>